<keyword evidence="1" id="KW-1133">Transmembrane helix</keyword>
<evidence type="ECO:0000313" key="3">
    <source>
        <dbReference type="Proteomes" id="UP000050378"/>
    </source>
</evidence>
<protein>
    <submittedName>
        <fullName evidence="2">Uncharacterized protein</fullName>
    </submittedName>
</protein>
<keyword evidence="1" id="KW-0472">Membrane</keyword>
<feature type="transmembrane region" description="Helical" evidence="1">
    <location>
        <begin position="74"/>
        <end position="97"/>
    </location>
</feature>
<sequence length="358" mass="40364">MSVTEQSREQVKAKLVKQSPLAAAIGVACWSIPIIILWITVFSIKSAIGPVMLVISGVLVGLAVRIHGRGYDRIFSVISLIAYLSVIAVALSSEVLISGSLSLSIYALLFALGSWSAAFIARKSIPFIDHKLFAEVYESGELAGYKKIKNHWLVVLPSTLIATSCLSFAGAVGAFAHQQYLFVEKQVEQEHHQAAKFRAKHIPTDDEFLATLSDKKAFSYAFAYYSGRHFDERGVYQGNFPQDTFKSETILRYLVEHKNEPRAQFILGRMLAFERGEALMASSRQSGDQFARLYDIYQFGCHIDAKQGRTLLQSFKKLVTEQSVIIDIQQMQSNDFRDYCDILDDTEFDYRYIRDYKS</sequence>
<feature type="transmembrane region" description="Helical" evidence="1">
    <location>
        <begin position="21"/>
        <end position="41"/>
    </location>
</feature>
<proteinExistence type="predicted"/>
<dbReference type="Proteomes" id="UP000050378">
    <property type="component" value="Unassembled WGS sequence"/>
</dbReference>
<keyword evidence="1" id="KW-0812">Transmembrane</keyword>
<feature type="transmembrane region" description="Helical" evidence="1">
    <location>
        <begin position="103"/>
        <end position="121"/>
    </location>
</feature>
<dbReference type="PATRIC" id="fig|570156.3.peg.964"/>
<dbReference type="AlphaFoldDB" id="A0A0P7E646"/>
<evidence type="ECO:0000313" key="2">
    <source>
        <dbReference type="EMBL" id="KPM85094.1"/>
    </source>
</evidence>
<comment type="caution">
    <text evidence="2">The sequence shown here is derived from an EMBL/GenBank/DDBJ whole genome shotgun (WGS) entry which is preliminary data.</text>
</comment>
<name>A0A0P7E646_9GAMM</name>
<organism evidence="2 3">
    <name type="scientific">Pseudoalteromonas lipolytica</name>
    <dbReference type="NCBI Taxonomy" id="570156"/>
    <lineage>
        <taxon>Bacteria</taxon>
        <taxon>Pseudomonadati</taxon>
        <taxon>Pseudomonadota</taxon>
        <taxon>Gammaproteobacteria</taxon>
        <taxon>Alteromonadales</taxon>
        <taxon>Pseudoalteromonadaceae</taxon>
        <taxon>Pseudoalteromonas</taxon>
    </lineage>
</organism>
<reference evidence="2 3" key="1">
    <citation type="submission" date="2015-09" db="EMBL/GenBank/DDBJ databases">
        <title>Draft Genome Sequence of Pseudoalteromonas lipolytica UCD-48B.</title>
        <authorList>
            <person name="Krusor M."/>
            <person name="Coil D.A."/>
            <person name="Lang J.M."/>
            <person name="Eisen J.A."/>
            <person name="Alexiev A."/>
        </authorList>
    </citation>
    <scope>NUCLEOTIDE SEQUENCE [LARGE SCALE GENOMIC DNA]</scope>
    <source>
        <strain evidence="2 3">UCD-48B</strain>
    </source>
</reference>
<feature type="transmembrane region" description="Helical" evidence="1">
    <location>
        <begin position="152"/>
        <end position="176"/>
    </location>
</feature>
<feature type="transmembrane region" description="Helical" evidence="1">
    <location>
        <begin position="47"/>
        <end position="67"/>
    </location>
</feature>
<gene>
    <name evidence="2" type="ORF">AOG27_04875</name>
</gene>
<accession>A0A0P7E646</accession>
<dbReference type="OrthoDB" id="6300812at2"/>
<evidence type="ECO:0000256" key="1">
    <source>
        <dbReference type="SAM" id="Phobius"/>
    </source>
</evidence>
<dbReference type="RefSeq" id="WP_054551857.1">
    <property type="nucleotide sequence ID" value="NZ_LJTC01000002.1"/>
</dbReference>
<dbReference type="EMBL" id="LJTC01000002">
    <property type="protein sequence ID" value="KPM85094.1"/>
    <property type="molecule type" value="Genomic_DNA"/>
</dbReference>